<keyword evidence="3" id="KW-1185">Reference proteome</keyword>
<dbReference type="Proteomes" id="UP001334084">
    <property type="component" value="Chromosome 6"/>
</dbReference>
<proteinExistence type="predicted"/>
<feature type="transmembrane region" description="Helical" evidence="1">
    <location>
        <begin position="237"/>
        <end position="254"/>
    </location>
</feature>
<evidence type="ECO:0000256" key="1">
    <source>
        <dbReference type="SAM" id="Phobius"/>
    </source>
</evidence>
<dbReference type="InterPro" id="IPR051136">
    <property type="entry name" value="Intracellular_Lectin-GPT"/>
</dbReference>
<dbReference type="GO" id="GO:0030134">
    <property type="term" value="C:COPII-coated ER to Golgi transport vesicle"/>
    <property type="evidence" value="ECO:0007669"/>
    <property type="project" value="TreeGrafter"/>
</dbReference>
<dbReference type="GO" id="GO:0005789">
    <property type="term" value="C:endoplasmic reticulum membrane"/>
    <property type="evidence" value="ECO:0007669"/>
    <property type="project" value="TreeGrafter"/>
</dbReference>
<dbReference type="GO" id="GO:0000139">
    <property type="term" value="C:Golgi membrane"/>
    <property type="evidence" value="ECO:0007669"/>
    <property type="project" value="TreeGrafter"/>
</dbReference>
<evidence type="ECO:0000313" key="2">
    <source>
        <dbReference type="EMBL" id="WUR03750.1"/>
    </source>
</evidence>
<reference evidence="2" key="1">
    <citation type="journal article" date="2024" name="BMC Genomics">
        <title>Functional annotation of a divergent genome using sequence and structure-based similarity.</title>
        <authorList>
            <person name="Svedberg D."/>
            <person name="Winiger R.R."/>
            <person name="Berg A."/>
            <person name="Sharma H."/>
            <person name="Tellgren-Roth C."/>
            <person name="Debrunner-Vossbrinck B.A."/>
            <person name="Vossbrinck C.R."/>
            <person name="Barandun J."/>
        </authorList>
    </citation>
    <scope>NUCLEOTIDE SEQUENCE</scope>
    <source>
        <strain evidence="2">Illinois isolate</strain>
    </source>
</reference>
<dbReference type="InterPro" id="IPR013320">
    <property type="entry name" value="ConA-like_dom_sf"/>
</dbReference>
<gene>
    <name evidence="2" type="ORF">VNE69_06071</name>
</gene>
<dbReference type="RefSeq" id="XP_065329895.1">
    <property type="nucleotide sequence ID" value="XM_065473823.1"/>
</dbReference>
<name>A0AAX4JCR3_9MICR</name>
<dbReference type="GO" id="GO:0006888">
    <property type="term" value="P:endoplasmic reticulum to Golgi vesicle-mediated transport"/>
    <property type="evidence" value="ECO:0007669"/>
    <property type="project" value="TreeGrafter"/>
</dbReference>
<dbReference type="Gene3D" id="2.60.120.200">
    <property type="match status" value="1"/>
</dbReference>
<keyword evidence="1" id="KW-1133">Transmembrane helix</keyword>
<sequence length="262" mass="29873">MFWLLLLQNVFSNKTSLEDLYLIPPYINGKGISSVVNLMGENSILSHGSDQHIKLAYMSPNSAGALVYRNQLGIDKFLIEIKLNISDLKYKGQENHGILIFFTKSDNVEIGDFYGIKGDCDFAVALDIKEGLDVNIKVFVNNKMQKSVNYRFFEEDDVKIRIKQGDKLEVEADDTYDNVVVYDSDKYFINKMSFLGISASNGENTEASFALRSVEFSNIKIVPKYFERGEREGNNKLTMVVFIISIGGIIYYLYNQRNIKRV</sequence>
<dbReference type="PANTHER" id="PTHR12223:SF28">
    <property type="entry name" value="LECTIN, MANNOSE BINDING 1 LIKE"/>
    <property type="match status" value="1"/>
</dbReference>
<dbReference type="AlphaFoldDB" id="A0AAX4JCR3"/>
<keyword evidence="1" id="KW-0472">Membrane</keyword>
<dbReference type="GO" id="GO:0005537">
    <property type="term" value="F:D-mannose binding"/>
    <property type="evidence" value="ECO:0007669"/>
    <property type="project" value="TreeGrafter"/>
</dbReference>
<dbReference type="SUPFAM" id="SSF49899">
    <property type="entry name" value="Concanavalin A-like lectins/glucanases"/>
    <property type="match status" value="1"/>
</dbReference>
<organism evidence="2 3">
    <name type="scientific">Vairimorpha necatrix</name>
    <dbReference type="NCBI Taxonomy" id="6039"/>
    <lineage>
        <taxon>Eukaryota</taxon>
        <taxon>Fungi</taxon>
        <taxon>Fungi incertae sedis</taxon>
        <taxon>Microsporidia</taxon>
        <taxon>Nosematidae</taxon>
        <taxon>Vairimorpha</taxon>
    </lineage>
</organism>
<dbReference type="GeneID" id="90541568"/>
<accession>A0AAX4JCR3</accession>
<dbReference type="GO" id="GO:0005793">
    <property type="term" value="C:endoplasmic reticulum-Golgi intermediate compartment"/>
    <property type="evidence" value="ECO:0007669"/>
    <property type="project" value="TreeGrafter"/>
</dbReference>
<protein>
    <submittedName>
        <fullName evidence="2">VIP36-like protein</fullName>
    </submittedName>
</protein>
<dbReference type="EMBL" id="CP142731">
    <property type="protein sequence ID" value="WUR03750.1"/>
    <property type="molecule type" value="Genomic_DNA"/>
</dbReference>
<dbReference type="PANTHER" id="PTHR12223">
    <property type="entry name" value="VESICULAR MANNOSE-BINDING LECTIN"/>
    <property type="match status" value="1"/>
</dbReference>
<keyword evidence="1" id="KW-0812">Transmembrane</keyword>
<dbReference type="KEGG" id="vnx:VNE69_06071"/>
<evidence type="ECO:0000313" key="3">
    <source>
        <dbReference type="Proteomes" id="UP001334084"/>
    </source>
</evidence>